<evidence type="ECO:0000313" key="2">
    <source>
        <dbReference type="EMBL" id="GIG33979.1"/>
    </source>
</evidence>
<dbReference type="Proteomes" id="UP000618382">
    <property type="component" value="Unassembled WGS sequence"/>
</dbReference>
<reference evidence="3 4" key="1">
    <citation type="submission" date="2020-07" db="EMBL/GenBank/DDBJ databases">
        <title>Sequencing the genomes of 1000 actinobacteria strains.</title>
        <authorList>
            <person name="Klenk H.-P."/>
        </authorList>
    </citation>
    <scope>NUCLEOTIDE SEQUENCE [LARGE SCALE GENOMIC DNA]</scope>
    <source>
        <strain evidence="3 4">DSM 24482</strain>
    </source>
</reference>
<evidence type="ECO:0000313" key="4">
    <source>
        <dbReference type="Proteomes" id="UP000577956"/>
    </source>
</evidence>
<dbReference type="EMBL" id="BONN01000011">
    <property type="protein sequence ID" value="GIG33979.1"/>
    <property type="molecule type" value="Genomic_DNA"/>
</dbReference>
<gene>
    <name evidence="3" type="ORF">BKA21_002748</name>
    <name evidence="2" type="ORF">Col01nite_31380</name>
</gene>
<dbReference type="InterPro" id="IPR021454">
    <property type="entry name" value="DUF3105"/>
</dbReference>
<protein>
    <submittedName>
        <fullName evidence="2">Membrane protein</fullName>
    </submittedName>
</protein>
<keyword evidence="1" id="KW-0472">Membrane</keyword>
<organism evidence="3 4">
    <name type="scientific">Cellulomonas oligotrophica</name>
    <dbReference type="NCBI Taxonomy" id="931536"/>
    <lineage>
        <taxon>Bacteria</taxon>
        <taxon>Bacillati</taxon>
        <taxon>Actinomycetota</taxon>
        <taxon>Actinomycetes</taxon>
        <taxon>Micrococcales</taxon>
        <taxon>Cellulomonadaceae</taxon>
        <taxon>Cellulomonas</taxon>
    </lineage>
</organism>
<dbReference type="EMBL" id="JACCBK010000001">
    <property type="protein sequence ID" value="NYD87199.1"/>
    <property type="molecule type" value="Genomic_DNA"/>
</dbReference>
<name>A0A7Y9JZU9_9CELL</name>
<proteinExistence type="predicted"/>
<dbReference type="RefSeq" id="WP_140459645.1">
    <property type="nucleotide sequence ID" value="NZ_BAABFI010000009.1"/>
</dbReference>
<evidence type="ECO:0000313" key="5">
    <source>
        <dbReference type="Proteomes" id="UP000618382"/>
    </source>
</evidence>
<keyword evidence="1" id="KW-1133">Transmembrane helix</keyword>
<evidence type="ECO:0000256" key="1">
    <source>
        <dbReference type="SAM" id="Phobius"/>
    </source>
</evidence>
<feature type="transmembrane region" description="Helical" evidence="1">
    <location>
        <begin position="33"/>
        <end position="53"/>
    </location>
</feature>
<dbReference type="AlphaFoldDB" id="A0A7Y9JZU9"/>
<sequence>MSKRTSAREDREARLAVIKAEQRAAERRRTRRWVIVSSVVVLAVAAPTTFVIAGELRRDAEVADAAARPIEGEEQAEVAASGHVPGEVDYSGTAATDADRGVLPPIGGDHDEIPQNCGFYTESVRDENAVHSLEHGAVWVAYRDDVSAADRDRLRDLSENNPYLLVTPYTDLAAPVVATAWGVQLEVESVQDDRLEPFLVRYLESEQAPEPGAPCSGGVGV</sequence>
<dbReference type="Proteomes" id="UP000577956">
    <property type="component" value="Unassembled WGS sequence"/>
</dbReference>
<reference evidence="2 5" key="2">
    <citation type="submission" date="2021-01" db="EMBL/GenBank/DDBJ databases">
        <title>Whole genome shotgun sequence of Cellulomonas oligotrophica NBRC 109435.</title>
        <authorList>
            <person name="Komaki H."/>
            <person name="Tamura T."/>
        </authorList>
    </citation>
    <scope>NUCLEOTIDE SEQUENCE [LARGE SCALE GENOMIC DNA]</scope>
    <source>
        <strain evidence="2 5">NBRC 109435</strain>
    </source>
</reference>
<keyword evidence="5" id="KW-1185">Reference proteome</keyword>
<comment type="caution">
    <text evidence="3">The sequence shown here is derived from an EMBL/GenBank/DDBJ whole genome shotgun (WGS) entry which is preliminary data.</text>
</comment>
<evidence type="ECO:0000313" key="3">
    <source>
        <dbReference type="EMBL" id="NYD87199.1"/>
    </source>
</evidence>
<keyword evidence="1" id="KW-0812">Transmembrane</keyword>
<accession>A0A7Y9JZU9</accession>
<dbReference type="Pfam" id="PF11303">
    <property type="entry name" value="DUF3105"/>
    <property type="match status" value="1"/>
</dbReference>